<feature type="compositionally biased region" description="Low complexity" evidence="1">
    <location>
        <begin position="181"/>
        <end position="193"/>
    </location>
</feature>
<sequence length="235" mass="25711">MFAGAEWRTHKETEPEANPAAPRRQRANTLSTALGGKSKSKSKSKSSKNTRVQGQSRRYPVDYKAPHCDVQYADAIAEAVAYKLVWHGNPPEIGALRTLGRVLTQYRGPHDGRPNPWHLQYVGQYPQLHVVTSSDSNSDAEGKPQAPEKNTSKAETQGKTKTKEKEKEKASGKAPHKDRAAGSSRLSRAAVARIAHHTATASTAKGMYQRARQHTEGAADARFCSTNSQRAVCVQ</sequence>
<reference evidence="2 3" key="1">
    <citation type="journal article" date="2023" name="Elife">
        <title>Identification of key yeast species and microbe-microbe interactions impacting larval growth of Drosophila in the wild.</title>
        <authorList>
            <person name="Mure A."/>
            <person name="Sugiura Y."/>
            <person name="Maeda R."/>
            <person name="Honda K."/>
            <person name="Sakurai N."/>
            <person name="Takahashi Y."/>
            <person name="Watada M."/>
            <person name="Katoh T."/>
            <person name="Gotoh A."/>
            <person name="Gotoh Y."/>
            <person name="Taniguchi I."/>
            <person name="Nakamura K."/>
            <person name="Hayashi T."/>
            <person name="Katayama T."/>
            <person name="Uemura T."/>
            <person name="Hattori Y."/>
        </authorList>
    </citation>
    <scope>NUCLEOTIDE SEQUENCE [LARGE SCALE GENOMIC DNA]</scope>
    <source>
        <strain evidence="2 3">KH-74</strain>
    </source>
</reference>
<feature type="region of interest" description="Disordered" evidence="1">
    <location>
        <begin position="1"/>
        <end position="60"/>
    </location>
</feature>
<evidence type="ECO:0000256" key="1">
    <source>
        <dbReference type="SAM" id="MobiDB-lite"/>
    </source>
</evidence>
<feature type="compositionally biased region" description="Basic residues" evidence="1">
    <location>
        <begin position="38"/>
        <end position="48"/>
    </location>
</feature>
<evidence type="ECO:0000313" key="2">
    <source>
        <dbReference type="EMBL" id="GMM53666.1"/>
    </source>
</evidence>
<organism evidence="2 3">
    <name type="scientific">Maudiozyma humilis</name>
    <name type="common">Sour dough yeast</name>
    <name type="synonym">Kazachstania humilis</name>
    <dbReference type="NCBI Taxonomy" id="51915"/>
    <lineage>
        <taxon>Eukaryota</taxon>
        <taxon>Fungi</taxon>
        <taxon>Dikarya</taxon>
        <taxon>Ascomycota</taxon>
        <taxon>Saccharomycotina</taxon>
        <taxon>Saccharomycetes</taxon>
        <taxon>Saccharomycetales</taxon>
        <taxon>Saccharomycetaceae</taxon>
        <taxon>Maudiozyma</taxon>
    </lineage>
</organism>
<dbReference type="EMBL" id="BTGD01000001">
    <property type="protein sequence ID" value="GMM53666.1"/>
    <property type="molecule type" value="Genomic_DNA"/>
</dbReference>
<keyword evidence="3" id="KW-1185">Reference proteome</keyword>
<gene>
    <name evidence="2" type="ORF">DAKH74_002820</name>
</gene>
<dbReference type="AlphaFoldDB" id="A0AAV5RSQ0"/>
<feature type="compositionally biased region" description="Basic and acidic residues" evidence="1">
    <location>
        <begin position="150"/>
        <end position="180"/>
    </location>
</feature>
<proteinExistence type="predicted"/>
<dbReference type="Proteomes" id="UP001377567">
    <property type="component" value="Unassembled WGS sequence"/>
</dbReference>
<evidence type="ECO:0000313" key="3">
    <source>
        <dbReference type="Proteomes" id="UP001377567"/>
    </source>
</evidence>
<accession>A0AAV5RSQ0</accession>
<protein>
    <submittedName>
        <fullName evidence="2">Uncharacterized protein</fullName>
    </submittedName>
</protein>
<comment type="caution">
    <text evidence="2">The sequence shown here is derived from an EMBL/GenBank/DDBJ whole genome shotgun (WGS) entry which is preliminary data.</text>
</comment>
<feature type="region of interest" description="Disordered" evidence="1">
    <location>
        <begin position="132"/>
        <end position="219"/>
    </location>
</feature>
<name>A0AAV5RSQ0_MAUHU</name>